<evidence type="ECO:0000256" key="5">
    <source>
        <dbReference type="HAMAP-Rule" id="MF_00299"/>
    </source>
</evidence>
<dbReference type="InterPro" id="IPR002745">
    <property type="entry name" value="Ptrans_KptA/Tpt1"/>
</dbReference>
<evidence type="ECO:0000256" key="2">
    <source>
        <dbReference type="ARBA" id="ARBA00022679"/>
    </source>
</evidence>
<dbReference type="EMBL" id="FULE01000047">
    <property type="protein sequence ID" value="SJN59261.1"/>
    <property type="molecule type" value="Genomic_DNA"/>
</dbReference>
<dbReference type="InterPro" id="IPR042081">
    <property type="entry name" value="RNA_2'-PTrans_C"/>
</dbReference>
<evidence type="ECO:0000313" key="6">
    <source>
        <dbReference type="EMBL" id="SJN59261.1"/>
    </source>
</evidence>
<reference evidence="7" key="1">
    <citation type="submission" date="2017-02" db="EMBL/GenBank/DDBJ databases">
        <authorList>
            <person name="Rodrigo-Torres L."/>
            <person name="Arahal R.D."/>
            <person name="Lucena T."/>
        </authorList>
    </citation>
    <scope>NUCLEOTIDE SEQUENCE [LARGE SCALE GENOMIC DNA]</scope>
    <source>
        <strain evidence="7">CECT 7878</strain>
    </source>
</reference>
<dbReference type="SUPFAM" id="SSF56399">
    <property type="entry name" value="ADP-ribosylation"/>
    <property type="match status" value="1"/>
</dbReference>
<dbReference type="GO" id="GO:0000215">
    <property type="term" value="F:tRNA 2'-phosphotransferase activity"/>
    <property type="evidence" value="ECO:0007669"/>
    <property type="project" value="TreeGrafter"/>
</dbReference>
<gene>
    <name evidence="5" type="primary">kptA</name>
    <name evidence="6" type="ORF">VR7878_03320</name>
</gene>
<keyword evidence="7" id="KW-1185">Reference proteome</keyword>
<dbReference type="PANTHER" id="PTHR12684">
    <property type="entry name" value="PUTATIVE PHOSPHOTRANSFERASE"/>
    <property type="match status" value="1"/>
</dbReference>
<dbReference type="EC" id="2.7.1.-" evidence="5"/>
<dbReference type="InterPro" id="IPR042080">
    <property type="entry name" value="RNA_2'-PTrans_N"/>
</dbReference>
<dbReference type="Pfam" id="PF01885">
    <property type="entry name" value="PTS_2-RNA"/>
    <property type="match status" value="1"/>
</dbReference>
<dbReference type="HAMAP" id="MF_00299">
    <property type="entry name" value="KptA"/>
    <property type="match status" value="1"/>
</dbReference>
<protein>
    <recommendedName>
        <fullName evidence="5">Probable RNA 2'-phosphotransferase</fullName>
        <ecNumber evidence="5">2.7.1.-</ecNumber>
    </recommendedName>
</protein>
<evidence type="ECO:0000313" key="7">
    <source>
        <dbReference type="Proteomes" id="UP000188276"/>
    </source>
</evidence>
<organism evidence="6 7">
    <name type="scientific">Vibrio ruber (strain DSM 16370 / JCM 11486 / BCRC 17186 / CECT 7878 / LMG 23124 / VR1)</name>
    <dbReference type="NCBI Taxonomy" id="1123498"/>
    <lineage>
        <taxon>Bacteria</taxon>
        <taxon>Pseudomonadati</taxon>
        <taxon>Pseudomonadota</taxon>
        <taxon>Gammaproteobacteria</taxon>
        <taxon>Vibrionales</taxon>
        <taxon>Vibrionaceae</taxon>
        <taxon>Vibrio</taxon>
    </lineage>
</organism>
<dbReference type="GO" id="GO:0006388">
    <property type="term" value="P:tRNA splicing, via endonucleolytic cleavage and ligation"/>
    <property type="evidence" value="ECO:0007669"/>
    <property type="project" value="UniProtKB-UniRule"/>
</dbReference>
<dbReference type="Gene3D" id="3.20.170.30">
    <property type="match status" value="1"/>
</dbReference>
<keyword evidence="3 5" id="KW-0520">NAD</keyword>
<evidence type="ECO:0000256" key="4">
    <source>
        <dbReference type="ARBA" id="ARBA00025212"/>
    </source>
</evidence>
<proteinExistence type="inferred from homology"/>
<dbReference type="OrthoDB" id="4537997at2"/>
<name>A0A1R4LRM3_VIBR1</name>
<dbReference type="RefSeq" id="WP_077337200.1">
    <property type="nucleotide sequence ID" value="NZ_FULE01000047.1"/>
</dbReference>
<comment type="similarity">
    <text evidence="1 5">Belongs to the KptA/TPT1 family.</text>
</comment>
<dbReference type="Proteomes" id="UP000188276">
    <property type="component" value="Unassembled WGS sequence"/>
</dbReference>
<dbReference type="AlphaFoldDB" id="A0A1R4LRM3"/>
<dbReference type="PANTHER" id="PTHR12684:SF2">
    <property type="entry name" value="TRNA 2'-PHOSPHOTRANSFERASE 1"/>
    <property type="match status" value="1"/>
</dbReference>
<dbReference type="Gene3D" id="1.10.10.970">
    <property type="entry name" value="RNA 2'-phosphotransferase, Tpt1/KptA family, N-terminal domain"/>
    <property type="match status" value="1"/>
</dbReference>
<dbReference type="InterPro" id="IPR022928">
    <property type="entry name" value="RNA_2'-PTrans_KptA"/>
</dbReference>
<evidence type="ECO:0000256" key="1">
    <source>
        <dbReference type="ARBA" id="ARBA00009836"/>
    </source>
</evidence>
<sequence length="189" mass="21617">MTSQNKLKQISKFLSFVLRHKPEAIDLTLDPHGWANIDELIDKASASNEIEDIDRNLIQDVVDTNDKKRFIISEDGQHIRANQGHSIHVDLQLQSSVPPEFLYHGTATRFLDSILEEGLKPQQRQHVHLSADKETAVTVGQRYGKPVILKIKSQLMYEQGFEFYISENGVWLTSYVPSKFIIDKCLTEV</sequence>
<dbReference type="GO" id="GO:0003950">
    <property type="term" value="F:NAD+ poly-ADP-ribosyltransferase activity"/>
    <property type="evidence" value="ECO:0007669"/>
    <property type="project" value="InterPro"/>
</dbReference>
<accession>A0A1R4LRM3</accession>
<comment type="function">
    <text evidence="4 5">Removes the 2'-phosphate from RNA via an intermediate in which the phosphate is ADP-ribosylated by NAD followed by a presumed transesterification to release the RNA and generate ADP-ribose 1''-2''-cyclic phosphate (APPR&gt;P). May function as an ADP-ribosylase.</text>
</comment>
<evidence type="ECO:0000256" key="3">
    <source>
        <dbReference type="ARBA" id="ARBA00023027"/>
    </source>
</evidence>
<dbReference type="NCBIfam" id="NF002014">
    <property type="entry name" value="PRK00819.1-4"/>
    <property type="match status" value="1"/>
</dbReference>
<keyword evidence="2 5" id="KW-0808">Transferase</keyword>